<dbReference type="SUPFAM" id="SSF55781">
    <property type="entry name" value="GAF domain-like"/>
    <property type="match status" value="1"/>
</dbReference>
<dbReference type="SMART" id="SM00346">
    <property type="entry name" value="HTH_ICLR"/>
    <property type="match status" value="1"/>
</dbReference>
<feature type="domain" description="IclR-ED" evidence="5">
    <location>
        <begin position="63"/>
        <end position="244"/>
    </location>
</feature>
<gene>
    <name evidence="6" type="primary">allR</name>
    <name evidence="6" type="ORF">GCM10009737_08950</name>
</gene>
<reference evidence="6 7" key="1">
    <citation type="journal article" date="2019" name="Int. J. Syst. Evol. Microbiol.">
        <title>The Global Catalogue of Microorganisms (GCM) 10K type strain sequencing project: providing services to taxonomists for standard genome sequencing and annotation.</title>
        <authorList>
            <consortium name="The Broad Institute Genomics Platform"/>
            <consortium name="The Broad Institute Genome Sequencing Center for Infectious Disease"/>
            <person name="Wu L."/>
            <person name="Ma J."/>
        </authorList>
    </citation>
    <scope>NUCLEOTIDE SEQUENCE [LARGE SCALE GENOMIC DNA]</scope>
    <source>
        <strain evidence="6 7">JCM 14046</strain>
    </source>
</reference>
<organism evidence="6 7">
    <name type="scientific">Nocardioides lentus</name>
    <dbReference type="NCBI Taxonomy" id="338077"/>
    <lineage>
        <taxon>Bacteria</taxon>
        <taxon>Bacillati</taxon>
        <taxon>Actinomycetota</taxon>
        <taxon>Actinomycetes</taxon>
        <taxon>Propionibacteriales</taxon>
        <taxon>Nocardioidaceae</taxon>
        <taxon>Nocardioides</taxon>
    </lineage>
</organism>
<evidence type="ECO:0000256" key="3">
    <source>
        <dbReference type="ARBA" id="ARBA00023163"/>
    </source>
</evidence>
<dbReference type="InterPro" id="IPR050707">
    <property type="entry name" value="HTH_MetabolicPath_Reg"/>
</dbReference>
<dbReference type="InterPro" id="IPR029016">
    <property type="entry name" value="GAF-like_dom_sf"/>
</dbReference>
<evidence type="ECO:0000313" key="6">
    <source>
        <dbReference type="EMBL" id="GAA1909817.1"/>
    </source>
</evidence>
<evidence type="ECO:0000259" key="4">
    <source>
        <dbReference type="PROSITE" id="PS51077"/>
    </source>
</evidence>
<accession>A0ABN2P1L0</accession>
<keyword evidence="1" id="KW-0805">Transcription regulation</keyword>
<protein>
    <submittedName>
        <fullName evidence="6">Allantoin degradation transcriptional regulator AllR</fullName>
    </submittedName>
</protein>
<dbReference type="Gene3D" id="3.30.450.40">
    <property type="match status" value="1"/>
</dbReference>
<keyword evidence="7" id="KW-1185">Reference proteome</keyword>
<proteinExistence type="predicted"/>
<keyword evidence="3" id="KW-0804">Transcription</keyword>
<dbReference type="InterPro" id="IPR036388">
    <property type="entry name" value="WH-like_DNA-bd_sf"/>
</dbReference>
<dbReference type="PANTHER" id="PTHR30136">
    <property type="entry name" value="HELIX-TURN-HELIX TRANSCRIPTIONAL REGULATOR, ICLR FAMILY"/>
    <property type="match status" value="1"/>
</dbReference>
<feature type="domain" description="HTH iclR-type" evidence="4">
    <location>
        <begin position="1"/>
        <end position="62"/>
    </location>
</feature>
<dbReference type="InterPro" id="IPR036390">
    <property type="entry name" value="WH_DNA-bd_sf"/>
</dbReference>
<dbReference type="InterPro" id="IPR005471">
    <property type="entry name" value="Tscrpt_reg_IclR_N"/>
</dbReference>
<comment type="caution">
    <text evidence="6">The sequence shown here is derived from an EMBL/GenBank/DDBJ whole genome shotgun (WGS) entry which is preliminary data.</text>
</comment>
<dbReference type="Pfam" id="PF01614">
    <property type="entry name" value="IclR_C"/>
    <property type="match status" value="1"/>
</dbReference>
<dbReference type="PROSITE" id="PS51078">
    <property type="entry name" value="ICLR_ED"/>
    <property type="match status" value="1"/>
</dbReference>
<dbReference type="Proteomes" id="UP001501612">
    <property type="component" value="Unassembled WGS sequence"/>
</dbReference>
<dbReference type="PANTHER" id="PTHR30136:SF24">
    <property type="entry name" value="HTH-TYPE TRANSCRIPTIONAL REPRESSOR ALLR"/>
    <property type="match status" value="1"/>
</dbReference>
<evidence type="ECO:0000313" key="7">
    <source>
        <dbReference type="Proteomes" id="UP001501612"/>
    </source>
</evidence>
<name>A0ABN2P1L0_9ACTN</name>
<evidence type="ECO:0000259" key="5">
    <source>
        <dbReference type="PROSITE" id="PS51078"/>
    </source>
</evidence>
<sequence length="244" mass="26123">MQSLHRSLDLIEMLASRGGALPIADLAEATGIALPTTHRLLATLRARGYVRQLPDRRYALGFRLVPLGATAGSVVGAGAERALARLVDELGETANLAVLDGDRVAYVAQVPGRHAMRMFTEVGRRVDPHCTAVGKAMLARMPRERARAILTRTGLAPRTPRTVTDVDVLCDLLDEVRAQGYAMDEEEQEIGVRCVAVAVPTTDESTPRVGLSVSGPAPRMTDELVARAVPLLTRTAQDMAGDLA</sequence>
<dbReference type="EMBL" id="BAAAMY010000002">
    <property type="protein sequence ID" value="GAA1909817.1"/>
    <property type="molecule type" value="Genomic_DNA"/>
</dbReference>
<dbReference type="SUPFAM" id="SSF46785">
    <property type="entry name" value="Winged helix' DNA-binding domain"/>
    <property type="match status" value="1"/>
</dbReference>
<dbReference type="InterPro" id="IPR014757">
    <property type="entry name" value="Tscrpt_reg_IclR_C"/>
</dbReference>
<keyword evidence="2" id="KW-0238">DNA-binding</keyword>
<dbReference type="Gene3D" id="1.10.10.10">
    <property type="entry name" value="Winged helix-like DNA-binding domain superfamily/Winged helix DNA-binding domain"/>
    <property type="match status" value="1"/>
</dbReference>
<dbReference type="Pfam" id="PF09339">
    <property type="entry name" value="HTH_IclR"/>
    <property type="match status" value="1"/>
</dbReference>
<dbReference type="PROSITE" id="PS51077">
    <property type="entry name" value="HTH_ICLR"/>
    <property type="match status" value="1"/>
</dbReference>
<evidence type="ECO:0000256" key="1">
    <source>
        <dbReference type="ARBA" id="ARBA00023015"/>
    </source>
</evidence>
<evidence type="ECO:0000256" key="2">
    <source>
        <dbReference type="ARBA" id="ARBA00023125"/>
    </source>
</evidence>